<dbReference type="SFLD" id="SFLDF00562">
    <property type="entry name" value="HemN-like__clustered_with_heat"/>
    <property type="match status" value="1"/>
</dbReference>
<proteinExistence type="inferred from homology"/>
<dbReference type="GO" id="GO:0051539">
    <property type="term" value="F:4 iron, 4 sulfur cluster binding"/>
    <property type="evidence" value="ECO:0007669"/>
    <property type="project" value="UniProtKB-UniRule"/>
</dbReference>
<dbReference type="eggNOG" id="COG0635">
    <property type="taxonomic scope" value="Bacteria"/>
</dbReference>
<feature type="domain" description="Radical SAM core" evidence="4">
    <location>
        <begin position="27"/>
        <end position="268"/>
    </location>
</feature>
<dbReference type="SFLD" id="SFLDG01065">
    <property type="entry name" value="anaerobic_coproporphyrinogen-I"/>
    <property type="match status" value="1"/>
</dbReference>
<dbReference type="GO" id="GO:0005737">
    <property type="term" value="C:cytoplasm"/>
    <property type="evidence" value="ECO:0007669"/>
    <property type="project" value="UniProtKB-SubCell"/>
</dbReference>
<dbReference type="InterPro" id="IPR058240">
    <property type="entry name" value="rSAM_sf"/>
</dbReference>
<dbReference type="Gene3D" id="3.30.750.200">
    <property type="match status" value="1"/>
</dbReference>
<dbReference type="GO" id="GO:0046872">
    <property type="term" value="F:metal ion binding"/>
    <property type="evidence" value="ECO:0007669"/>
    <property type="project" value="UniProtKB-UniRule"/>
</dbReference>
<keyword evidence="3" id="KW-0479">Metal-binding</keyword>
<dbReference type="Pfam" id="PF04055">
    <property type="entry name" value="Radical_SAM"/>
    <property type="match status" value="1"/>
</dbReference>
<dbReference type="InterPro" id="IPR007197">
    <property type="entry name" value="rSAM"/>
</dbReference>
<dbReference type="EMBL" id="BAEH01000061">
    <property type="protein sequence ID" value="GAB18677.1"/>
    <property type="molecule type" value="Genomic_DNA"/>
</dbReference>
<dbReference type="NCBIfam" id="TIGR00539">
    <property type="entry name" value="hemN_rel"/>
    <property type="match status" value="1"/>
</dbReference>
<gene>
    <name evidence="5" type="primary">hemN</name>
    <name evidence="5" type="ORF">GOEFS_061_00160</name>
</gene>
<evidence type="ECO:0000259" key="4">
    <source>
        <dbReference type="PROSITE" id="PS51918"/>
    </source>
</evidence>
<comment type="caution">
    <text evidence="5">The sequence shown here is derived from an EMBL/GenBank/DDBJ whole genome shotgun (WGS) entry which is preliminary data.</text>
</comment>
<dbReference type="CDD" id="cd01335">
    <property type="entry name" value="Radical_SAM"/>
    <property type="match status" value="1"/>
</dbReference>
<accession>H0R0S6</accession>
<comment type="function">
    <text evidence="3">Probably acts as a heme chaperone, transferring heme to an unknown acceptor. Binds one molecule of heme per monomer, possibly covalently. Binds 1 [4Fe-4S] cluster. The cluster is coordinated with 3 cysteines and an exchangeable S-adenosyl-L-methionine.</text>
</comment>
<dbReference type="GO" id="GO:0006779">
    <property type="term" value="P:porphyrin-containing compound biosynthetic process"/>
    <property type="evidence" value="ECO:0007669"/>
    <property type="project" value="InterPro"/>
</dbReference>
<dbReference type="InterPro" id="IPR034505">
    <property type="entry name" value="Coproporphyrinogen-III_oxidase"/>
</dbReference>
<dbReference type="SFLD" id="SFLDF00288">
    <property type="entry name" value="HemN-like__clustered_with_nucl"/>
    <property type="match status" value="1"/>
</dbReference>
<organism evidence="5 6">
    <name type="scientific">Gordonia effusa NBRC 100432</name>
    <dbReference type="NCBI Taxonomy" id="1077974"/>
    <lineage>
        <taxon>Bacteria</taxon>
        <taxon>Bacillati</taxon>
        <taxon>Actinomycetota</taxon>
        <taxon>Actinomycetes</taxon>
        <taxon>Mycobacteriales</taxon>
        <taxon>Gordoniaceae</taxon>
        <taxon>Gordonia</taxon>
    </lineage>
</organism>
<evidence type="ECO:0000256" key="3">
    <source>
        <dbReference type="RuleBase" id="RU364116"/>
    </source>
</evidence>
<comment type="similarity">
    <text evidence="1">Belongs to the anaerobic coproporphyrinogen-III oxidase family. HemW subfamily.</text>
</comment>
<dbReference type="SFLD" id="SFLDS00029">
    <property type="entry name" value="Radical_SAM"/>
    <property type="match status" value="1"/>
</dbReference>
<dbReference type="SUPFAM" id="SSF102114">
    <property type="entry name" value="Radical SAM enzymes"/>
    <property type="match status" value="1"/>
</dbReference>
<dbReference type="InterPro" id="IPR006638">
    <property type="entry name" value="Elp3/MiaA/NifB-like_rSAM"/>
</dbReference>
<keyword evidence="3" id="KW-0004">4Fe-4S</keyword>
<keyword evidence="3" id="KW-0949">S-adenosyl-L-methionine</keyword>
<keyword evidence="3" id="KW-0963">Cytoplasm</keyword>
<evidence type="ECO:0000313" key="5">
    <source>
        <dbReference type="EMBL" id="GAB18677.1"/>
    </source>
</evidence>
<dbReference type="PANTHER" id="PTHR13932">
    <property type="entry name" value="COPROPORPHYRINIGEN III OXIDASE"/>
    <property type="match status" value="1"/>
</dbReference>
<keyword evidence="3" id="KW-0411">Iron-sulfur</keyword>
<keyword evidence="3" id="KW-0349">Heme</keyword>
<evidence type="ECO:0000256" key="1">
    <source>
        <dbReference type="ARBA" id="ARBA00006100"/>
    </source>
</evidence>
<reference evidence="5 6" key="1">
    <citation type="submission" date="2011-12" db="EMBL/GenBank/DDBJ databases">
        <title>Whole genome shotgun sequence of Gordonia effusa NBRC 100432.</title>
        <authorList>
            <person name="Yoshida I."/>
            <person name="Takarada H."/>
            <person name="Hosoyama A."/>
            <person name="Tsuchikane K."/>
            <person name="Katsumata H."/>
            <person name="Yamazaki S."/>
            <person name="Fujita N."/>
        </authorList>
    </citation>
    <scope>NUCLEOTIDE SEQUENCE [LARGE SCALE GENOMIC DNA]</scope>
    <source>
        <strain evidence="5 6">NBRC 100432</strain>
    </source>
</reference>
<dbReference type="PANTHER" id="PTHR13932:SF5">
    <property type="entry name" value="RADICAL S-ADENOSYL METHIONINE DOMAIN-CONTAINING PROTEIN 1, MITOCHONDRIAL"/>
    <property type="match status" value="1"/>
</dbReference>
<sequence>MSERSPLATSAHGDGLDESARHRLSSVDAETPFGLYIHVPFCATRCGYCDFNTYTAGELGTAASPASWHEAIERELDLAVAALSPAREVSTIFVGGGTPSLLGADGLVRVLDAVRSRFALADDAEVTTESNPESTSGAFFDELRAGGFTRVSLGMQSASERVLRVLERTHTPGRALDAAREASVAGFDHINLDLIYGTPGETDADLDASLDAVLSTPIDHVSAYALIVEDGTAFARKVRRGEIPAPDDDVLAERYRRIDERLSGAGFGWYEVSNWARLQGNSPDPTSECRHNLAYWNSYDWWGLGPGAHSHVNGVRWWNRKHPARYAATLADGILPVDDHEILATDDAHTERVMLLARLRSGLPVSELDVEERARAARFVDDGLLVEVGESLVLTDVGRLLADGVVRDILVDRA</sequence>
<comment type="subcellular location">
    <subcellularLocation>
        <location evidence="3">Cytoplasm</location>
    </subcellularLocation>
</comment>
<dbReference type="Proteomes" id="UP000035034">
    <property type="component" value="Unassembled WGS sequence"/>
</dbReference>
<evidence type="ECO:0000313" key="6">
    <source>
        <dbReference type="Proteomes" id="UP000035034"/>
    </source>
</evidence>
<protein>
    <recommendedName>
        <fullName evidence="2 3">Heme chaperone HemW</fullName>
    </recommendedName>
</protein>
<dbReference type="GO" id="GO:0004109">
    <property type="term" value="F:coproporphyrinogen oxidase activity"/>
    <property type="evidence" value="ECO:0007669"/>
    <property type="project" value="InterPro"/>
</dbReference>
<dbReference type="PROSITE" id="PS51918">
    <property type="entry name" value="RADICAL_SAM"/>
    <property type="match status" value="1"/>
</dbReference>
<keyword evidence="6" id="KW-1185">Reference proteome</keyword>
<keyword evidence="3" id="KW-0143">Chaperone</keyword>
<dbReference type="AlphaFoldDB" id="H0R0S6"/>
<keyword evidence="3" id="KW-0408">Iron</keyword>
<dbReference type="SMART" id="SM00729">
    <property type="entry name" value="Elp3"/>
    <property type="match status" value="1"/>
</dbReference>
<dbReference type="InterPro" id="IPR004559">
    <property type="entry name" value="HemW-like"/>
</dbReference>
<name>H0R0S6_9ACTN</name>
<dbReference type="STRING" id="1077974.GOEFS_061_00160"/>
<evidence type="ECO:0000256" key="2">
    <source>
        <dbReference type="ARBA" id="ARBA00017228"/>
    </source>
</evidence>